<evidence type="ECO:0000256" key="1">
    <source>
        <dbReference type="SAM" id="MobiDB-lite"/>
    </source>
</evidence>
<feature type="region of interest" description="Disordered" evidence="1">
    <location>
        <begin position="67"/>
        <end position="90"/>
    </location>
</feature>
<protein>
    <submittedName>
        <fullName evidence="2">Uncharacterized protein</fullName>
    </submittedName>
</protein>
<evidence type="ECO:0000313" key="2">
    <source>
        <dbReference type="EMBL" id="BAD75825.1"/>
    </source>
</evidence>
<dbReference type="Proteomes" id="UP000001172">
    <property type="component" value="Chromosome"/>
</dbReference>
<dbReference type="AlphaFoldDB" id="Q5KZR1"/>
<organism evidence="2 3">
    <name type="scientific">Geobacillus kaustophilus (strain HTA426)</name>
    <dbReference type="NCBI Taxonomy" id="235909"/>
    <lineage>
        <taxon>Bacteria</taxon>
        <taxon>Bacillati</taxon>
        <taxon>Bacillota</taxon>
        <taxon>Bacilli</taxon>
        <taxon>Bacillales</taxon>
        <taxon>Anoxybacillaceae</taxon>
        <taxon>Geobacillus</taxon>
        <taxon>Geobacillus thermoleovorans group</taxon>
    </lineage>
</organism>
<keyword evidence="3" id="KW-1185">Reference proteome</keyword>
<proteinExistence type="predicted"/>
<name>Q5KZR1_GEOKA</name>
<dbReference type="KEGG" id="gka:GK1540"/>
<dbReference type="EMBL" id="BA000043">
    <property type="protein sequence ID" value="BAD75825.1"/>
    <property type="molecule type" value="Genomic_DNA"/>
</dbReference>
<reference evidence="2 3" key="1">
    <citation type="journal article" date="2004" name="Nucleic Acids Res.">
        <title>Thermoadaptation trait revealed by the genome sequence of thermophilic Geobacillus kaustophilus.</title>
        <authorList>
            <person name="Takami H."/>
            <person name="Takaki Y."/>
            <person name="Chee G.J."/>
            <person name="Nishi S."/>
            <person name="Shimamura S."/>
            <person name="Suzuki H."/>
            <person name="Matsui S."/>
            <person name="Uchiyama I."/>
        </authorList>
    </citation>
    <scope>NUCLEOTIDE SEQUENCE [LARGE SCALE GENOMIC DNA]</scope>
    <source>
        <strain evidence="2 3">HTA426</strain>
    </source>
</reference>
<gene>
    <name evidence="2" type="ordered locus">GK1540</name>
</gene>
<accession>Q5KZR1</accession>
<sequence length="112" mass="11840">MALTIAAETAEMASVPDPGSTDGDWQPEPPPIPYAGNNVDVHTGDDKHASYAMDGYAAQSLLRNDAKRCNEADERSAPLHSAGNASYSSPFINLGCCLTILAYDERSGLVLV</sequence>
<feature type="region of interest" description="Disordered" evidence="1">
    <location>
        <begin position="1"/>
        <end position="45"/>
    </location>
</feature>
<dbReference type="eggNOG" id="ENOG5030EV9">
    <property type="taxonomic scope" value="Bacteria"/>
</dbReference>
<dbReference type="HOGENOM" id="CLU_2142310_0_0_9"/>
<evidence type="ECO:0000313" key="3">
    <source>
        <dbReference type="Proteomes" id="UP000001172"/>
    </source>
</evidence>
<feature type="compositionally biased region" description="Basic and acidic residues" evidence="1">
    <location>
        <begin position="67"/>
        <end position="77"/>
    </location>
</feature>